<dbReference type="SUPFAM" id="SSF48264">
    <property type="entry name" value="Cytochrome P450"/>
    <property type="match status" value="1"/>
</dbReference>
<dbReference type="GO" id="GO:0005506">
    <property type="term" value="F:iron ion binding"/>
    <property type="evidence" value="ECO:0007669"/>
    <property type="project" value="InterPro"/>
</dbReference>
<dbReference type="PROSITE" id="PS00086">
    <property type="entry name" value="CYTOCHROME_P450"/>
    <property type="match status" value="1"/>
</dbReference>
<evidence type="ECO:0000256" key="6">
    <source>
        <dbReference type="ARBA" id="ARBA00023004"/>
    </source>
</evidence>
<evidence type="ECO:0000256" key="3">
    <source>
        <dbReference type="ARBA" id="ARBA00022617"/>
    </source>
</evidence>
<dbReference type="STRING" id="656916.A0A2G7FN88"/>
<keyword evidence="5 9" id="KW-0560">Oxidoreductase</keyword>
<comment type="cofactor">
    <cofactor evidence="1 8">
        <name>heme</name>
        <dbReference type="ChEBI" id="CHEBI:30413"/>
    </cofactor>
</comment>
<evidence type="ECO:0000256" key="4">
    <source>
        <dbReference type="ARBA" id="ARBA00022723"/>
    </source>
</evidence>
<dbReference type="Proteomes" id="UP000231358">
    <property type="component" value="Unassembled WGS sequence"/>
</dbReference>
<dbReference type="GO" id="GO:0016705">
    <property type="term" value="F:oxidoreductase activity, acting on paired donors, with incorporation or reduction of molecular oxygen"/>
    <property type="evidence" value="ECO:0007669"/>
    <property type="project" value="InterPro"/>
</dbReference>
<dbReference type="InterPro" id="IPR036396">
    <property type="entry name" value="Cyt_P450_sf"/>
</dbReference>
<keyword evidence="7 9" id="KW-0503">Monooxygenase</keyword>
<evidence type="ECO:0000313" key="11">
    <source>
        <dbReference type="Proteomes" id="UP000231358"/>
    </source>
</evidence>
<protein>
    <recommendedName>
        <fullName evidence="12">Cytochrome P450</fullName>
    </recommendedName>
</protein>
<dbReference type="PRINTS" id="PR00385">
    <property type="entry name" value="P450"/>
</dbReference>
<organism evidence="10 11">
    <name type="scientific">Aspergillus arachidicola</name>
    <dbReference type="NCBI Taxonomy" id="656916"/>
    <lineage>
        <taxon>Eukaryota</taxon>
        <taxon>Fungi</taxon>
        <taxon>Dikarya</taxon>
        <taxon>Ascomycota</taxon>
        <taxon>Pezizomycotina</taxon>
        <taxon>Eurotiomycetes</taxon>
        <taxon>Eurotiomycetidae</taxon>
        <taxon>Eurotiales</taxon>
        <taxon>Aspergillaceae</taxon>
        <taxon>Aspergillus</taxon>
        <taxon>Aspergillus subgen. Circumdati</taxon>
    </lineage>
</organism>
<dbReference type="GO" id="GO:0020037">
    <property type="term" value="F:heme binding"/>
    <property type="evidence" value="ECO:0007669"/>
    <property type="project" value="InterPro"/>
</dbReference>
<evidence type="ECO:0000313" key="10">
    <source>
        <dbReference type="EMBL" id="PIG82110.1"/>
    </source>
</evidence>
<reference evidence="10 11" key="1">
    <citation type="submission" date="2017-05" db="EMBL/GenBank/DDBJ databases">
        <title>Genome sequence for an aflatoxigenic pathogen of Argentinian peanut, Aspergillus arachidicola.</title>
        <authorList>
            <person name="Moore G."/>
            <person name="Beltz S.B."/>
            <person name="Mack B.M."/>
        </authorList>
    </citation>
    <scope>NUCLEOTIDE SEQUENCE [LARGE SCALE GENOMIC DNA]</scope>
    <source>
        <strain evidence="10 11">CBS 117610</strain>
    </source>
</reference>
<evidence type="ECO:0000256" key="2">
    <source>
        <dbReference type="ARBA" id="ARBA00010617"/>
    </source>
</evidence>
<name>A0A2G7FN88_9EURO</name>
<dbReference type="PANTHER" id="PTHR46300">
    <property type="entry name" value="P450, PUTATIVE (EUROFUNG)-RELATED-RELATED"/>
    <property type="match status" value="1"/>
</dbReference>
<dbReference type="AlphaFoldDB" id="A0A2G7FN88"/>
<dbReference type="InterPro" id="IPR050364">
    <property type="entry name" value="Cytochrome_P450_fung"/>
</dbReference>
<accession>A0A2G7FN88</accession>
<dbReference type="Pfam" id="PF00067">
    <property type="entry name" value="p450"/>
    <property type="match status" value="1"/>
</dbReference>
<evidence type="ECO:0000256" key="1">
    <source>
        <dbReference type="ARBA" id="ARBA00001971"/>
    </source>
</evidence>
<keyword evidence="6 8" id="KW-0408">Iron</keyword>
<feature type="binding site" description="axial binding residue" evidence="8">
    <location>
        <position position="418"/>
    </location>
    <ligand>
        <name>heme</name>
        <dbReference type="ChEBI" id="CHEBI:30413"/>
    </ligand>
    <ligandPart>
        <name>Fe</name>
        <dbReference type="ChEBI" id="CHEBI:18248"/>
    </ligandPart>
</feature>
<dbReference type="GO" id="GO:0004497">
    <property type="term" value="F:monooxygenase activity"/>
    <property type="evidence" value="ECO:0007669"/>
    <property type="project" value="UniProtKB-KW"/>
</dbReference>
<dbReference type="PRINTS" id="PR00463">
    <property type="entry name" value="EP450I"/>
</dbReference>
<sequence>MYSSVILLIALILGYGLSVFIKRNRLSLPPGPPRLPLIGNLHQSAKEEPWKRYQEWHEAYGPIISLKYGQKTLIVLGNHQVTRDLLDKRSSLYSSRPQMLVADRVTKGLHIGLLPYGERWKTHRRLQAGFLNVQMSQLYRDLQDIESKQLAYEMLSTNDFPGRFHRYSASLIFALGYGKRMLRGDEHEIKEADALIKNITEVTMPGRWLVDAFPILKYLPRCLAKWKQRGDEFHMRETSLFTRNMGRALEAKPWNWVKKVVESSKDSERVSAEELSYLVGIIYQTGGDTTAAALEVFVMASVLYPEAVSHAQQELDDVVGADRLPSFDDLPKLPYIDAFVKEVLRWRPIAPLGLPHSVTQDDEYMGYLIPKGATVLPNIWSLGHENEVFENAALFRPERWIEDPNLPLDPFGFGRRICPGRHIALNSLNIIVARLLWGYDIGHDTDSAGPRADSSKLRHFGLLAQPTHFKASFRVRGQARQSVIHREWKDSVKDTDEILDGIKAKLASQSY</sequence>
<keyword evidence="4 8" id="KW-0479">Metal-binding</keyword>
<evidence type="ECO:0000256" key="7">
    <source>
        <dbReference type="ARBA" id="ARBA00023033"/>
    </source>
</evidence>
<evidence type="ECO:0000256" key="5">
    <source>
        <dbReference type="ARBA" id="ARBA00023002"/>
    </source>
</evidence>
<evidence type="ECO:0008006" key="12">
    <source>
        <dbReference type="Google" id="ProtNLM"/>
    </source>
</evidence>
<evidence type="ECO:0000256" key="9">
    <source>
        <dbReference type="RuleBase" id="RU000461"/>
    </source>
</evidence>
<dbReference type="InterPro" id="IPR017972">
    <property type="entry name" value="Cyt_P450_CS"/>
</dbReference>
<comment type="caution">
    <text evidence="10">The sequence shown here is derived from an EMBL/GenBank/DDBJ whole genome shotgun (WGS) entry which is preliminary data.</text>
</comment>
<evidence type="ECO:0000256" key="8">
    <source>
        <dbReference type="PIRSR" id="PIRSR602401-1"/>
    </source>
</evidence>
<keyword evidence="11" id="KW-1185">Reference proteome</keyword>
<dbReference type="PANTHER" id="PTHR46300:SF1">
    <property type="entry name" value="P450, PUTATIVE (EUROFUNG)-RELATED"/>
    <property type="match status" value="1"/>
</dbReference>
<keyword evidence="3 8" id="KW-0349">Heme</keyword>
<gene>
    <name evidence="10" type="ORF">AARAC_000037</name>
</gene>
<dbReference type="InterPro" id="IPR001128">
    <property type="entry name" value="Cyt_P450"/>
</dbReference>
<dbReference type="Gene3D" id="1.10.630.10">
    <property type="entry name" value="Cytochrome P450"/>
    <property type="match status" value="1"/>
</dbReference>
<dbReference type="EMBL" id="NEXV01000528">
    <property type="protein sequence ID" value="PIG82110.1"/>
    <property type="molecule type" value="Genomic_DNA"/>
</dbReference>
<dbReference type="CDD" id="cd11065">
    <property type="entry name" value="CYP64-like"/>
    <property type="match status" value="1"/>
</dbReference>
<comment type="similarity">
    <text evidence="2 9">Belongs to the cytochrome P450 family.</text>
</comment>
<dbReference type="InterPro" id="IPR002401">
    <property type="entry name" value="Cyt_P450_E_grp-I"/>
</dbReference>
<proteinExistence type="inferred from homology"/>